<dbReference type="RefSeq" id="WP_378622012.1">
    <property type="nucleotide sequence ID" value="NZ_JBHUCM010000017.1"/>
</dbReference>
<accession>A0ABW4GA55</accession>
<evidence type="ECO:0000256" key="1">
    <source>
        <dbReference type="SAM" id="MobiDB-lite"/>
    </source>
</evidence>
<evidence type="ECO:0000313" key="2">
    <source>
        <dbReference type="EMBL" id="MFD1539597.1"/>
    </source>
</evidence>
<protein>
    <submittedName>
        <fullName evidence="2">Uncharacterized protein</fullName>
    </submittedName>
</protein>
<comment type="caution">
    <text evidence="2">The sequence shown here is derived from an EMBL/GenBank/DDBJ whole genome shotgun (WGS) entry which is preliminary data.</text>
</comment>
<dbReference type="EMBL" id="JBHUCM010000017">
    <property type="protein sequence ID" value="MFD1539597.1"/>
    <property type="molecule type" value="Genomic_DNA"/>
</dbReference>
<name>A0ABW4GA55_9ACTN</name>
<keyword evidence="3" id="KW-1185">Reference proteome</keyword>
<organism evidence="2 3">
    <name type="scientific">Nonomuraea guangzhouensis</name>
    <dbReference type="NCBI Taxonomy" id="1291555"/>
    <lineage>
        <taxon>Bacteria</taxon>
        <taxon>Bacillati</taxon>
        <taxon>Actinomycetota</taxon>
        <taxon>Actinomycetes</taxon>
        <taxon>Streptosporangiales</taxon>
        <taxon>Streptosporangiaceae</taxon>
        <taxon>Nonomuraea</taxon>
    </lineage>
</organism>
<reference evidence="3" key="1">
    <citation type="journal article" date="2019" name="Int. J. Syst. Evol. Microbiol.">
        <title>The Global Catalogue of Microorganisms (GCM) 10K type strain sequencing project: providing services to taxonomists for standard genome sequencing and annotation.</title>
        <authorList>
            <consortium name="The Broad Institute Genomics Platform"/>
            <consortium name="The Broad Institute Genome Sequencing Center for Infectious Disease"/>
            <person name="Wu L."/>
            <person name="Ma J."/>
        </authorList>
    </citation>
    <scope>NUCLEOTIDE SEQUENCE [LARGE SCALE GENOMIC DNA]</scope>
    <source>
        <strain evidence="3">CGMCC 1.15399</strain>
    </source>
</reference>
<proteinExistence type="predicted"/>
<feature type="region of interest" description="Disordered" evidence="1">
    <location>
        <begin position="1"/>
        <end position="60"/>
    </location>
</feature>
<evidence type="ECO:0000313" key="3">
    <source>
        <dbReference type="Proteomes" id="UP001597097"/>
    </source>
</evidence>
<feature type="compositionally biased region" description="Low complexity" evidence="1">
    <location>
        <begin position="46"/>
        <end position="60"/>
    </location>
</feature>
<sequence length="77" mass="8115">MQAAAEASTVTPWRARTRARRSPAVGVAVQRSSAYVGLPGPENTQSAPAAPVATSTSRPTLRAKYRRARAEMSAAFS</sequence>
<dbReference type="Proteomes" id="UP001597097">
    <property type="component" value="Unassembled WGS sequence"/>
</dbReference>
<gene>
    <name evidence="2" type="ORF">ACFSJ0_21265</name>
</gene>